<dbReference type="PROSITE" id="PS50110">
    <property type="entry name" value="RESPONSE_REGULATORY"/>
    <property type="match status" value="1"/>
</dbReference>
<dbReference type="CDD" id="cd19938">
    <property type="entry name" value="REC_OmpR_BaeR-like"/>
    <property type="match status" value="1"/>
</dbReference>
<dbReference type="FunFam" id="3.40.50.2300:FF:000001">
    <property type="entry name" value="DNA-binding response regulator PhoB"/>
    <property type="match status" value="1"/>
</dbReference>
<keyword evidence="5" id="KW-0804">Transcription</keyword>
<keyword evidence="11" id="KW-0418">Kinase</keyword>
<dbReference type="AlphaFoldDB" id="A0A3M3VJX5"/>
<dbReference type="InterPro" id="IPR011006">
    <property type="entry name" value="CheY-like_superfamily"/>
</dbReference>
<accession>A0A3M3VJX5</accession>
<dbReference type="Pfam" id="PF00072">
    <property type="entry name" value="Response_reg"/>
    <property type="match status" value="1"/>
</dbReference>
<dbReference type="Pfam" id="PF00486">
    <property type="entry name" value="Trans_reg_C"/>
    <property type="match status" value="1"/>
</dbReference>
<dbReference type="InterPro" id="IPR039420">
    <property type="entry name" value="WalR-like"/>
</dbReference>
<evidence type="ECO:0000259" key="10">
    <source>
        <dbReference type="PROSITE" id="PS51755"/>
    </source>
</evidence>
<evidence type="ECO:0000256" key="3">
    <source>
        <dbReference type="ARBA" id="ARBA00023015"/>
    </source>
</evidence>
<proteinExistence type="predicted"/>
<dbReference type="SUPFAM" id="SSF46894">
    <property type="entry name" value="C-terminal effector domain of the bipartite response regulators"/>
    <property type="match status" value="1"/>
</dbReference>
<evidence type="ECO:0000256" key="5">
    <source>
        <dbReference type="ARBA" id="ARBA00023163"/>
    </source>
</evidence>
<organism evidence="11 12">
    <name type="scientific">Pseudomonas savastanoi pv. glycinea</name>
    <name type="common">Pseudomonas syringae pv. glycinea</name>
    <dbReference type="NCBI Taxonomy" id="318"/>
    <lineage>
        <taxon>Bacteria</taxon>
        <taxon>Pseudomonadati</taxon>
        <taxon>Pseudomonadota</taxon>
        <taxon>Gammaproteobacteria</taxon>
        <taxon>Pseudomonadales</taxon>
        <taxon>Pseudomonadaceae</taxon>
        <taxon>Pseudomonas</taxon>
    </lineage>
</organism>
<dbReference type="Gene3D" id="6.10.250.690">
    <property type="match status" value="1"/>
</dbReference>
<dbReference type="SMART" id="SM00448">
    <property type="entry name" value="REC"/>
    <property type="match status" value="1"/>
</dbReference>
<evidence type="ECO:0000256" key="1">
    <source>
        <dbReference type="ARBA" id="ARBA00022553"/>
    </source>
</evidence>
<name>A0A3M3VJX5_PSESG</name>
<evidence type="ECO:0000256" key="2">
    <source>
        <dbReference type="ARBA" id="ARBA00023012"/>
    </source>
</evidence>
<dbReference type="PANTHER" id="PTHR48111:SF59">
    <property type="entry name" value="TRANSCRIPTIONAL REGULATORY PROTEIN BAER"/>
    <property type="match status" value="1"/>
</dbReference>
<keyword evidence="3" id="KW-0805">Transcription regulation</keyword>
<dbReference type="SMART" id="SM00862">
    <property type="entry name" value="Trans_reg_C"/>
    <property type="match status" value="1"/>
</dbReference>
<feature type="modified residue" description="4-aspartylphosphate" evidence="6">
    <location>
        <position position="92"/>
    </location>
</feature>
<dbReference type="SUPFAM" id="SSF52172">
    <property type="entry name" value="CheY-like"/>
    <property type="match status" value="1"/>
</dbReference>
<protein>
    <submittedName>
        <fullName evidence="11">Sensor histidine kinase BaeS</fullName>
    </submittedName>
</protein>
<feature type="region of interest" description="Disordered" evidence="8">
    <location>
        <begin position="1"/>
        <end position="21"/>
    </location>
</feature>
<dbReference type="PANTHER" id="PTHR48111">
    <property type="entry name" value="REGULATOR OF RPOS"/>
    <property type="match status" value="1"/>
</dbReference>
<dbReference type="Proteomes" id="UP000280599">
    <property type="component" value="Unassembled WGS sequence"/>
</dbReference>
<dbReference type="CDD" id="cd00383">
    <property type="entry name" value="trans_reg_C"/>
    <property type="match status" value="1"/>
</dbReference>
<comment type="caution">
    <text evidence="11">The sequence shown here is derived from an EMBL/GenBank/DDBJ whole genome shotgun (WGS) entry which is preliminary data.</text>
</comment>
<dbReference type="InterPro" id="IPR036388">
    <property type="entry name" value="WH-like_DNA-bd_sf"/>
</dbReference>
<sequence>MSQHRPRPRRQPQRRTLAHRRPLADPVSAWTAATMTSMTTETPILIVEDEPKLASLMRDYLIAAGYSTHCLSNGLEVVPAVRAQPPQLILLDIMLPGRDGMDICRELRSFSAVPIVMITARVEEIDRLLGLDLGADDYICKPFSPREMVARVKAILRRTSSTDPHTPKVLQVDEAHYQASFNGVSLDLTPVELRLLATFARSPGRVFSRDHLLDRLYSDHRVVTDRTVDSHIRNLRRKLEQACPGQDPIQSLYGVGYKLEL</sequence>
<evidence type="ECO:0000313" key="11">
    <source>
        <dbReference type="EMBL" id="RMO45882.1"/>
    </source>
</evidence>
<dbReference type="PROSITE" id="PS51755">
    <property type="entry name" value="OMPR_PHOB"/>
    <property type="match status" value="1"/>
</dbReference>
<keyword evidence="11" id="KW-0808">Transferase</keyword>
<dbReference type="InterPro" id="IPR001867">
    <property type="entry name" value="OmpR/PhoB-type_DNA-bd"/>
</dbReference>
<gene>
    <name evidence="11" type="ORF">ALQ41_02009</name>
</gene>
<keyword evidence="2" id="KW-0902">Two-component regulatory system</keyword>
<evidence type="ECO:0000313" key="12">
    <source>
        <dbReference type="Proteomes" id="UP000280599"/>
    </source>
</evidence>
<dbReference type="Gene3D" id="3.40.50.2300">
    <property type="match status" value="1"/>
</dbReference>
<dbReference type="Gene3D" id="1.10.10.10">
    <property type="entry name" value="Winged helix-like DNA-binding domain superfamily/Winged helix DNA-binding domain"/>
    <property type="match status" value="1"/>
</dbReference>
<evidence type="ECO:0000259" key="9">
    <source>
        <dbReference type="PROSITE" id="PS50110"/>
    </source>
</evidence>
<dbReference type="GO" id="GO:0000976">
    <property type="term" value="F:transcription cis-regulatory region binding"/>
    <property type="evidence" value="ECO:0007669"/>
    <property type="project" value="TreeGrafter"/>
</dbReference>
<dbReference type="GO" id="GO:0005829">
    <property type="term" value="C:cytosol"/>
    <property type="evidence" value="ECO:0007669"/>
    <property type="project" value="TreeGrafter"/>
</dbReference>
<dbReference type="GO" id="GO:0016301">
    <property type="term" value="F:kinase activity"/>
    <property type="evidence" value="ECO:0007669"/>
    <property type="project" value="UniProtKB-KW"/>
</dbReference>
<dbReference type="EMBL" id="RBPT01000230">
    <property type="protein sequence ID" value="RMO45882.1"/>
    <property type="molecule type" value="Genomic_DNA"/>
</dbReference>
<dbReference type="GO" id="GO:0032993">
    <property type="term" value="C:protein-DNA complex"/>
    <property type="evidence" value="ECO:0007669"/>
    <property type="project" value="TreeGrafter"/>
</dbReference>
<evidence type="ECO:0000256" key="4">
    <source>
        <dbReference type="ARBA" id="ARBA00023125"/>
    </source>
</evidence>
<dbReference type="InterPro" id="IPR016032">
    <property type="entry name" value="Sig_transdc_resp-reg_C-effctor"/>
</dbReference>
<dbReference type="InterPro" id="IPR001789">
    <property type="entry name" value="Sig_transdc_resp-reg_receiver"/>
</dbReference>
<evidence type="ECO:0000256" key="7">
    <source>
        <dbReference type="PROSITE-ProRule" id="PRU01091"/>
    </source>
</evidence>
<evidence type="ECO:0000256" key="8">
    <source>
        <dbReference type="SAM" id="MobiDB-lite"/>
    </source>
</evidence>
<reference evidence="11 12" key="1">
    <citation type="submission" date="2018-08" db="EMBL/GenBank/DDBJ databases">
        <title>Recombination of ecologically and evolutionarily significant loci maintains genetic cohesion in the Pseudomonas syringae species complex.</title>
        <authorList>
            <person name="Dillon M."/>
            <person name="Thakur S."/>
            <person name="Almeida R.N.D."/>
            <person name="Weir B.S."/>
            <person name="Guttman D.S."/>
        </authorList>
    </citation>
    <scope>NUCLEOTIDE SEQUENCE [LARGE SCALE GENOMIC DNA]</scope>
    <source>
        <strain evidence="11 12">ICMP 867</strain>
    </source>
</reference>
<dbReference type="GO" id="GO:0000156">
    <property type="term" value="F:phosphorelay response regulator activity"/>
    <property type="evidence" value="ECO:0007669"/>
    <property type="project" value="TreeGrafter"/>
</dbReference>
<evidence type="ECO:0000256" key="6">
    <source>
        <dbReference type="PROSITE-ProRule" id="PRU00169"/>
    </source>
</evidence>
<feature type="domain" description="OmpR/PhoB-type" evidence="10">
    <location>
        <begin position="157"/>
        <end position="261"/>
    </location>
</feature>
<dbReference type="GO" id="GO:0006355">
    <property type="term" value="P:regulation of DNA-templated transcription"/>
    <property type="evidence" value="ECO:0007669"/>
    <property type="project" value="InterPro"/>
</dbReference>
<feature type="DNA-binding region" description="OmpR/PhoB-type" evidence="7">
    <location>
        <begin position="157"/>
        <end position="261"/>
    </location>
</feature>
<keyword evidence="1 6" id="KW-0597">Phosphoprotein</keyword>
<feature type="domain" description="Response regulatory" evidence="9">
    <location>
        <begin position="43"/>
        <end position="156"/>
    </location>
</feature>
<keyword evidence="4 7" id="KW-0238">DNA-binding</keyword>